<keyword evidence="9" id="KW-0804">Transcription</keyword>
<gene>
    <name evidence="12" type="ORF">A45J_1584</name>
</gene>
<dbReference type="GO" id="GO:0005524">
    <property type="term" value="F:ATP binding"/>
    <property type="evidence" value="ECO:0007669"/>
    <property type="project" value="UniProtKB-KW"/>
</dbReference>
<dbReference type="GO" id="GO:0000160">
    <property type="term" value="P:phosphorelay signal transduction system"/>
    <property type="evidence" value="ECO:0007669"/>
    <property type="project" value="InterPro"/>
</dbReference>
<dbReference type="InterPro" id="IPR001789">
    <property type="entry name" value="Sig_transdc_resp-reg_receiver"/>
</dbReference>
<dbReference type="SUPFAM" id="SSF52172">
    <property type="entry name" value="CheY-like"/>
    <property type="match status" value="1"/>
</dbReference>
<dbReference type="FunFam" id="1.10.8.60:FF:000014">
    <property type="entry name" value="DNA-binding transcriptional regulator NtrC"/>
    <property type="match status" value="1"/>
</dbReference>
<dbReference type="InterPro" id="IPR025662">
    <property type="entry name" value="Sigma_54_int_dom_ATP-bd_1"/>
</dbReference>
<dbReference type="Gene3D" id="3.40.50.300">
    <property type="entry name" value="P-loop containing nucleotide triphosphate hydrolases"/>
    <property type="match status" value="1"/>
</dbReference>
<accession>A0A5J4KW82</accession>
<dbReference type="FunFam" id="3.40.50.2300:FF:000018">
    <property type="entry name" value="DNA-binding transcriptional regulator NtrC"/>
    <property type="match status" value="1"/>
</dbReference>
<dbReference type="InterPro" id="IPR009057">
    <property type="entry name" value="Homeodomain-like_sf"/>
</dbReference>
<dbReference type="Pfam" id="PF25601">
    <property type="entry name" value="AAA_lid_14"/>
    <property type="match status" value="1"/>
</dbReference>
<keyword evidence="2" id="KW-0963">Cytoplasm</keyword>
<proteinExistence type="predicted"/>
<evidence type="ECO:0000256" key="6">
    <source>
        <dbReference type="ARBA" id="ARBA00023015"/>
    </source>
</evidence>
<dbReference type="InterPro" id="IPR058031">
    <property type="entry name" value="AAA_lid_NorR"/>
</dbReference>
<dbReference type="SUPFAM" id="SSF52540">
    <property type="entry name" value="P-loop containing nucleoside triphosphate hydrolases"/>
    <property type="match status" value="1"/>
</dbReference>
<evidence type="ECO:0000256" key="8">
    <source>
        <dbReference type="ARBA" id="ARBA00023159"/>
    </source>
</evidence>
<dbReference type="InterPro" id="IPR003593">
    <property type="entry name" value="AAA+_ATPase"/>
</dbReference>
<keyword evidence="8" id="KW-0010">Activator</keyword>
<reference evidence="12" key="1">
    <citation type="submission" date="2019-10" db="EMBL/GenBank/DDBJ databases">
        <title>Metagenomic sequencing of thiosulfate-disproportionating enrichment culture.</title>
        <authorList>
            <person name="Umezawa K."/>
            <person name="Kojima H."/>
            <person name="Fukui M."/>
        </authorList>
    </citation>
    <scope>NUCLEOTIDE SEQUENCE</scope>
    <source>
        <strain evidence="12">45J</strain>
    </source>
</reference>
<dbReference type="InterPro" id="IPR011006">
    <property type="entry name" value="CheY-like_superfamily"/>
</dbReference>
<dbReference type="GO" id="GO:0043565">
    <property type="term" value="F:sequence-specific DNA binding"/>
    <property type="evidence" value="ECO:0007669"/>
    <property type="project" value="InterPro"/>
</dbReference>
<dbReference type="InterPro" id="IPR002197">
    <property type="entry name" value="HTH_Fis"/>
</dbReference>
<dbReference type="InterPro" id="IPR002078">
    <property type="entry name" value="Sigma_54_int"/>
</dbReference>
<evidence type="ECO:0000256" key="1">
    <source>
        <dbReference type="ARBA" id="ARBA00004496"/>
    </source>
</evidence>
<evidence type="ECO:0000256" key="3">
    <source>
        <dbReference type="ARBA" id="ARBA00022553"/>
    </source>
</evidence>
<keyword evidence="5" id="KW-0067">ATP-binding</keyword>
<dbReference type="SMART" id="SM00382">
    <property type="entry name" value="AAA"/>
    <property type="match status" value="1"/>
</dbReference>
<feature type="domain" description="Response regulatory" evidence="11">
    <location>
        <begin position="3"/>
        <end position="117"/>
    </location>
</feature>
<keyword evidence="7" id="KW-0238">DNA-binding</keyword>
<dbReference type="Pfam" id="PF00158">
    <property type="entry name" value="Sigma54_activat"/>
    <property type="match status" value="1"/>
</dbReference>
<dbReference type="InterPro" id="IPR025943">
    <property type="entry name" value="Sigma_54_int_dom_ATP-bd_2"/>
</dbReference>
<dbReference type="InterPro" id="IPR027417">
    <property type="entry name" value="P-loop_NTPase"/>
</dbReference>
<dbReference type="CDD" id="cd00009">
    <property type="entry name" value="AAA"/>
    <property type="match status" value="1"/>
</dbReference>
<comment type="caution">
    <text evidence="12">The sequence shown here is derived from an EMBL/GenBank/DDBJ whole genome shotgun (WGS) entry which is preliminary data.</text>
</comment>
<dbReference type="SUPFAM" id="SSF46689">
    <property type="entry name" value="Homeodomain-like"/>
    <property type="match status" value="1"/>
</dbReference>
<dbReference type="Gene3D" id="3.40.50.2300">
    <property type="match status" value="1"/>
</dbReference>
<organism evidence="12">
    <name type="scientific">hot springs metagenome</name>
    <dbReference type="NCBI Taxonomy" id="433727"/>
    <lineage>
        <taxon>unclassified sequences</taxon>
        <taxon>metagenomes</taxon>
        <taxon>ecological metagenomes</taxon>
    </lineage>
</organism>
<dbReference type="PROSITE" id="PS00676">
    <property type="entry name" value="SIGMA54_INTERACT_2"/>
    <property type="match status" value="1"/>
</dbReference>
<dbReference type="PRINTS" id="PR01590">
    <property type="entry name" value="HTHFIS"/>
</dbReference>
<feature type="domain" description="Sigma-54 factor interaction" evidence="10">
    <location>
        <begin position="141"/>
        <end position="370"/>
    </location>
</feature>
<comment type="subcellular location">
    <subcellularLocation>
        <location evidence="1">Cytoplasm</location>
    </subcellularLocation>
</comment>
<evidence type="ECO:0000313" key="12">
    <source>
        <dbReference type="EMBL" id="GER93828.1"/>
    </source>
</evidence>
<dbReference type="Gene3D" id="1.10.8.60">
    <property type="match status" value="1"/>
</dbReference>
<protein>
    <submittedName>
        <fullName evidence="12">Sigma-54-dependent Fis family transcriptional regulator</fullName>
    </submittedName>
</protein>
<keyword evidence="4" id="KW-0547">Nucleotide-binding</keyword>
<dbReference type="Gene3D" id="1.10.10.60">
    <property type="entry name" value="Homeodomain-like"/>
    <property type="match status" value="1"/>
</dbReference>
<dbReference type="PANTHER" id="PTHR32071:SF119">
    <property type="entry name" value="SIGMA L-DEPENDENT TRANSCRIPTIONAL REGULATOR YPLP-RELATED"/>
    <property type="match status" value="1"/>
</dbReference>
<evidence type="ECO:0000256" key="2">
    <source>
        <dbReference type="ARBA" id="ARBA00022490"/>
    </source>
</evidence>
<dbReference type="Pfam" id="PF00072">
    <property type="entry name" value="Response_reg"/>
    <property type="match status" value="1"/>
</dbReference>
<evidence type="ECO:0000256" key="7">
    <source>
        <dbReference type="ARBA" id="ARBA00023125"/>
    </source>
</evidence>
<dbReference type="Pfam" id="PF02954">
    <property type="entry name" value="HTH_8"/>
    <property type="match status" value="1"/>
</dbReference>
<name>A0A5J4KW82_9ZZZZ</name>
<dbReference type="PROSITE" id="PS00675">
    <property type="entry name" value="SIGMA54_INTERACT_1"/>
    <property type="match status" value="1"/>
</dbReference>
<dbReference type="PROSITE" id="PS50045">
    <property type="entry name" value="SIGMA54_INTERACT_4"/>
    <property type="match status" value="1"/>
</dbReference>
<dbReference type="GO" id="GO:0005737">
    <property type="term" value="C:cytoplasm"/>
    <property type="evidence" value="ECO:0007669"/>
    <property type="project" value="UniProtKB-SubCell"/>
</dbReference>
<evidence type="ECO:0000259" key="10">
    <source>
        <dbReference type="PROSITE" id="PS50045"/>
    </source>
</evidence>
<keyword evidence="6" id="KW-0805">Transcription regulation</keyword>
<dbReference type="GO" id="GO:0006355">
    <property type="term" value="P:regulation of DNA-templated transcription"/>
    <property type="evidence" value="ECO:0007669"/>
    <property type="project" value="InterPro"/>
</dbReference>
<evidence type="ECO:0000256" key="4">
    <source>
        <dbReference type="ARBA" id="ARBA00022741"/>
    </source>
</evidence>
<dbReference type="EMBL" id="BLAB01000001">
    <property type="protein sequence ID" value="GER93828.1"/>
    <property type="molecule type" value="Genomic_DNA"/>
</dbReference>
<evidence type="ECO:0000256" key="5">
    <source>
        <dbReference type="ARBA" id="ARBA00022840"/>
    </source>
</evidence>
<keyword evidence="3" id="KW-0597">Phosphoprotein</keyword>
<dbReference type="AlphaFoldDB" id="A0A5J4KW82"/>
<dbReference type="PANTHER" id="PTHR32071">
    <property type="entry name" value="TRANSCRIPTIONAL REGULATORY PROTEIN"/>
    <property type="match status" value="1"/>
</dbReference>
<sequence>MLDILVIDDDLRMNQLIVEILSEEGYSAAATSDSREAIILLRERHYDIVITDLKMPYVDGMQILTTAKQSNPDALVVMITAHGTIESAIEAIKKGAYDYIQKPFDPDQLLLIIKRAAEHLFLIYENKRLQREVKSFLQDDIIGVSRAIRDIKGIIEKVAPLDATVLIQGETGTGKELVARQIHKNSARAQKIFLPVNCGALTETLLESELFGHERGAFTGAMAQRKGLFETASGGTIFLDEINNTTASLQVKLLRVLQENMIMRVGSSKPVQVDVRIIAASNANLMEAVNSGTFRRDLFYRLNVVNIDIPPLRQRKDDIPILAYHFLNKYCRKLNKSIKNISLDAIEILNGYSWQGNVRELENVIERAVIMETSSEITPQSLPPEIKGSPADPLSCLHLMTIDEMERFLIMRTLREFKGQKNKAAESLGIDVTTLWRKIKKYNLQ</sequence>
<dbReference type="PROSITE" id="PS50110">
    <property type="entry name" value="RESPONSE_REGULATORY"/>
    <property type="match status" value="1"/>
</dbReference>
<evidence type="ECO:0000259" key="11">
    <source>
        <dbReference type="PROSITE" id="PS50110"/>
    </source>
</evidence>
<dbReference type="FunFam" id="3.40.50.300:FF:000006">
    <property type="entry name" value="DNA-binding transcriptional regulator NtrC"/>
    <property type="match status" value="1"/>
</dbReference>
<dbReference type="SMART" id="SM00448">
    <property type="entry name" value="REC"/>
    <property type="match status" value="1"/>
</dbReference>
<evidence type="ECO:0000256" key="9">
    <source>
        <dbReference type="ARBA" id="ARBA00023163"/>
    </source>
</evidence>